<accession>A0A812W2X5</accession>
<dbReference type="Proteomes" id="UP000601435">
    <property type="component" value="Unassembled WGS sequence"/>
</dbReference>
<name>A0A812W2X5_9DINO</name>
<organism evidence="2 3">
    <name type="scientific">Symbiodinium necroappetens</name>
    <dbReference type="NCBI Taxonomy" id="1628268"/>
    <lineage>
        <taxon>Eukaryota</taxon>
        <taxon>Sar</taxon>
        <taxon>Alveolata</taxon>
        <taxon>Dinophyceae</taxon>
        <taxon>Suessiales</taxon>
        <taxon>Symbiodiniaceae</taxon>
        <taxon>Symbiodinium</taxon>
    </lineage>
</organism>
<feature type="region of interest" description="Disordered" evidence="1">
    <location>
        <begin position="26"/>
        <end position="46"/>
    </location>
</feature>
<dbReference type="AlphaFoldDB" id="A0A812W2X5"/>
<sequence length="194" mass="21289">MGSGRSAGGSSFDRLLLHCGSEHGAPGIRRSGGSHAVCVSEGGDPETDQDQVHLHIPLIGHPGWQLLCSHHNHVHGRPDLQLVRQAAEAWCVAGCECWHTPLGERPIQEHWSHGLGGVGGAQTYPVCRARADGCGVPAGDWSVIGGPRVSEASQSINIAYIYMYMRERAASRVYWRFYFIPLYSKKYIVYIIKM</sequence>
<comment type="caution">
    <text evidence="2">The sequence shown here is derived from an EMBL/GenBank/DDBJ whole genome shotgun (WGS) entry which is preliminary data.</text>
</comment>
<gene>
    <name evidence="2" type="ORF">SNEC2469_LOCUS19116</name>
</gene>
<keyword evidence="3" id="KW-1185">Reference proteome</keyword>
<reference evidence="2" key="1">
    <citation type="submission" date="2021-02" db="EMBL/GenBank/DDBJ databases">
        <authorList>
            <person name="Dougan E. K."/>
            <person name="Rhodes N."/>
            <person name="Thang M."/>
            <person name="Chan C."/>
        </authorList>
    </citation>
    <scope>NUCLEOTIDE SEQUENCE</scope>
</reference>
<dbReference type="EMBL" id="CAJNJA010032586">
    <property type="protein sequence ID" value="CAE7668555.1"/>
    <property type="molecule type" value="Genomic_DNA"/>
</dbReference>
<protein>
    <submittedName>
        <fullName evidence="2">Uncharacterized protein</fullName>
    </submittedName>
</protein>
<evidence type="ECO:0000313" key="3">
    <source>
        <dbReference type="Proteomes" id="UP000601435"/>
    </source>
</evidence>
<proteinExistence type="predicted"/>
<evidence type="ECO:0000313" key="2">
    <source>
        <dbReference type="EMBL" id="CAE7668555.1"/>
    </source>
</evidence>
<evidence type="ECO:0000256" key="1">
    <source>
        <dbReference type="SAM" id="MobiDB-lite"/>
    </source>
</evidence>